<feature type="transmembrane region" description="Helical" evidence="1">
    <location>
        <begin position="425"/>
        <end position="445"/>
    </location>
</feature>
<feature type="transmembrane region" description="Helical" evidence="1">
    <location>
        <begin position="107"/>
        <end position="125"/>
    </location>
</feature>
<feature type="transmembrane region" description="Helical" evidence="1">
    <location>
        <begin position="196"/>
        <end position="220"/>
    </location>
</feature>
<feature type="transmembrane region" description="Helical" evidence="1">
    <location>
        <begin position="145"/>
        <end position="162"/>
    </location>
</feature>
<gene>
    <name evidence="2" type="ORF">CLV80_108122</name>
</gene>
<evidence type="ECO:0000313" key="3">
    <source>
        <dbReference type="Proteomes" id="UP000238007"/>
    </source>
</evidence>
<keyword evidence="1" id="KW-0472">Membrane</keyword>
<name>A0A2T0VXC8_9RHOB</name>
<sequence>MSSLDASSASLSGIRPPSMAQVLFKIMALAIPFALGAAVTSSLNLGKVALLSRAPGTGALHELSLMQPSFVLILAIMEGLAITNQVFSAKSRNNWPRRGVLRASRRLSIIGVGVFVALATVGYAVPQFIEINDPVLAQTAELFPLFVLSMTLFAVFDIYYGAMRGQGRIMLGLLPFAALVVIDLAVTYVLVSQYGWGFEAVLLGNLVGAGLMLPVIMWLLKREVADGEESPDQPLRIRMRQLQIGVGIPVFSSLVVGFISASVAFPILAKLGQEHVSAFFVILRYRIAFMIPAIAIGSAIAILVNQAAEEGGDKSSLSFLSIGVPVMLVLYIGATLGLSQWSGILNLLVPVDADAALRGATEAMFNLLLVTFFLVAGSAMLQVILEQLGRGGQVFAITVLIELGTCGVLVWAMQDNTTVERVATVFNGFALVGFVLFGLQMLLLIRKLKIQHEDTSDAV</sequence>
<feature type="transmembrane region" description="Helical" evidence="1">
    <location>
        <begin position="394"/>
        <end position="413"/>
    </location>
</feature>
<feature type="transmembrane region" description="Helical" evidence="1">
    <location>
        <begin position="22"/>
        <end position="45"/>
    </location>
</feature>
<keyword evidence="1" id="KW-0812">Transmembrane</keyword>
<accession>A0A2T0VXC8</accession>
<feature type="transmembrane region" description="Helical" evidence="1">
    <location>
        <begin position="169"/>
        <end position="190"/>
    </location>
</feature>
<evidence type="ECO:0000256" key="1">
    <source>
        <dbReference type="SAM" id="Phobius"/>
    </source>
</evidence>
<protein>
    <submittedName>
        <fullName evidence="2">Na+-driven multidrug efflux pump</fullName>
    </submittedName>
</protein>
<dbReference type="Proteomes" id="UP000238007">
    <property type="component" value="Unassembled WGS sequence"/>
</dbReference>
<evidence type="ECO:0000313" key="2">
    <source>
        <dbReference type="EMBL" id="PRY76658.1"/>
    </source>
</evidence>
<dbReference type="EMBL" id="PVTP01000008">
    <property type="protein sequence ID" value="PRY76658.1"/>
    <property type="molecule type" value="Genomic_DNA"/>
</dbReference>
<proteinExistence type="predicted"/>
<keyword evidence="3" id="KW-1185">Reference proteome</keyword>
<comment type="caution">
    <text evidence="2">The sequence shown here is derived from an EMBL/GenBank/DDBJ whole genome shotgun (WGS) entry which is preliminary data.</text>
</comment>
<organism evidence="2 3">
    <name type="scientific">Yoonia maritima</name>
    <dbReference type="NCBI Taxonomy" id="1435347"/>
    <lineage>
        <taxon>Bacteria</taxon>
        <taxon>Pseudomonadati</taxon>
        <taxon>Pseudomonadota</taxon>
        <taxon>Alphaproteobacteria</taxon>
        <taxon>Rhodobacterales</taxon>
        <taxon>Paracoccaceae</taxon>
        <taxon>Yoonia</taxon>
    </lineage>
</organism>
<feature type="transmembrane region" description="Helical" evidence="1">
    <location>
        <begin position="65"/>
        <end position="87"/>
    </location>
</feature>
<feature type="transmembrane region" description="Helical" evidence="1">
    <location>
        <begin position="317"/>
        <end position="343"/>
    </location>
</feature>
<feature type="transmembrane region" description="Helical" evidence="1">
    <location>
        <begin position="363"/>
        <end position="385"/>
    </location>
</feature>
<dbReference type="OrthoDB" id="7667304at2"/>
<feature type="transmembrane region" description="Helical" evidence="1">
    <location>
        <begin position="241"/>
        <end position="265"/>
    </location>
</feature>
<dbReference type="RefSeq" id="WP_106358301.1">
    <property type="nucleotide sequence ID" value="NZ_PVTP01000008.1"/>
</dbReference>
<keyword evidence="1" id="KW-1133">Transmembrane helix</keyword>
<reference evidence="2 3" key="1">
    <citation type="submission" date="2018-03" db="EMBL/GenBank/DDBJ databases">
        <title>Genomic Encyclopedia of Archaeal and Bacterial Type Strains, Phase II (KMG-II): from individual species to whole genera.</title>
        <authorList>
            <person name="Goeker M."/>
        </authorList>
    </citation>
    <scope>NUCLEOTIDE SEQUENCE [LARGE SCALE GENOMIC DNA]</scope>
    <source>
        <strain evidence="2 3">DSM 101533</strain>
    </source>
</reference>
<feature type="transmembrane region" description="Helical" evidence="1">
    <location>
        <begin position="285"/>
        <end position="305"/>
    </location>
</feature>
<dbReference type="AlphaFoldDB" id="A0A2T0VXC8"/>